<sequence length="318" mass="35776">MKKNGHRLLTLAALVGTAAGVIHIANRFIDATSQLKDMLEQPHSKTYGWRFGKIFYTKQGHGGTPILLIHDIMPGASGYEWNAIEKQLATEHTVYTIDLLGCGRSEKPDITYTNFVFAQLLCDFAKNVIREETDVIASGFSGSFAIMAYRNNSDHFRKIMLVNPPSFSSLKQAPCKDNKLFKYFIELPIFGTLIYHMVASRESISSLFMEKLFYNPFHVTDTLVDTYYESAHKGGSNAKYLYSSYIGKYLNISINNAVESSNACIYIISGEKEASASLIAEEYQKLNSSIETAVIPETRHLPHLEDPEHFLEQVAIFL</sequence>
<accession>A0A564VBF3</accession>
<dbReference type="InterPro" id="IPR029058">
    <property type="entry name" value="AB_hydrolase_fold"/>
</dbReference>
<dbReference type="EMBL" id="CABHNW010000005">
    <property type="protein sequence ID" value="VUX29914.1"/>
    <property type="molecule type" value="Genomic_DNA"/>
</dbReference>
<evidence type="ECO:0000313" key="2">
    <source>
        <dbReference type="EMBL" id="VUX29914.1"/>
    </source>
</evidence>
<dbReference type="Pfam" id="PF12697">
    <property type="entry name" value="Abhydrolase_6"/>
    <property type="match status" value="1"/>
</dbReference>
<gene>
    <name evidence="2" type="ORF">RSSSTS7063_01997</name>
</gene>
<dbReference type="InterPro" id="IPR000073">
    <property type="entry name" value="AB_hydrolase_1"/>
</dbReference>
<feature type="domain" description="AB hydrolase-1" evidence="1">
    <location>
        <begin position="66"/>
        <end position="308"/>
    </location>
</feature>
<keyword evidence="3" id="KW-1185">Reference proteome</keyword>
<dbReference type="AlphaFoldDB" id="A0A564VBF3"/>
<protein>
    <submittedName>
        <fullName evidence="2">Haloalkane dehalogenase</fullName>
    </submittedName>
</protein>
<reference evidence="2 3" key="1">
    <citation type="submission" date="2019-07" db="EMBL/GenBank/DDBJ databases">
        <authorList>
            <person name="Hibberd C M."/>
            <person name="Gehrig L. J."/>
            <person name="Chang H.-W."/>
            <person name="Venkatesh S."/>
        </authorList>
    </citation>
    <scope>NUCLEOTIDE SEQUENCE [LARGE SCALE GENOMIC DNA]</scope>
    <source>
        <strain evidence="2">Blautia_luti_SSTS_Bg7063</strain>
    </source>
</reference>
<evidence type="ECO:0000313" key="3">
    <source>
        <dbReference type="Proteomes" id="UP000408482"/>
    </source>
</evidence>
<name>A0A564VBF3_9FIRM</name>
<dbReference type="PANTHER" id="PTHR46438">
    <property type="entry name" value="ALPHA/BETA-HYDROLASES SUPERFAMILY PROTEIN"/>
    <property type="match status" value="1"/>
</dbReference>
<dbReference type="Proteomes" id="UP000408482">
    <property type="component" value="Unassembled WGS sequence"/>
</dbReference>
<evidence type="ECO:0000259" key="1">
    <source>
        <dbReference type="Pfam" id="PF12697"/>
    </source>
</evidence>
<proteinExistence type="predicted"/>
<dbReference type="Gene3D" id="3.40.50.1820">
    <property type="entry name" value="alpha/beta hydrolase"/>
    <property type="match status" value="1"/>
</dbReference>
<organism evidence="2 3">
    <name type="scientific">Blautia luti</name>
    <dbReference type="NCBI Taxonomy" id="89014"/>
    <lineage>
        <taxon>Bacteria</taxon>
        <taxon>Bacillati</taxon>
        <taxon>Bacillota</taxon>
        <taxon>Clostridia</taxon>
        <taxon>Lachnospirales</taxon>
        <taxon>Lachnospiraceae</taxon>
        <taxon>Blautia</taxon>
    </lineage>
</organism>
<dbReference type="PANTHER" id="PTHR46438:SF2">
    <property type="entry name" value="ALPHA_BETA-HYDROLASES SUPERFAMILY PROTEIN"/>
    <property type="match status" value="1"/>
</dbReference>
<dbReference type="RefSeq" id="WP_144092137.1">
    <property type="nucleotide sequence ID" value="NZ_CABHMX010000006.1"/>
</dbReference>
<dbReference type="SUPFAM" id="SSF53474">
    <property type="entry name" value="alpha/beta-Hydrolases"/>
    <property type="match status" value="1"/>
</dbReference>